<accession>A0A1B9IYD4</accession>
<evidence type="ECO:0000313" key="2">
    <source>
        <dbReference type="EMBL" id="OCF60531.1"/>
    </source>
</evidence>
<dbReference type="EMBL" id="KI669459">
    <property type="protein sequence ID" value="OCF60531.1"/>
    <property type="molecule type" value="Genomic_DNA"/>
</dbReference>
<evidence type="ECO:0000256" key="1">
    <source>
        <dbReference type="SAM" id="SignalP"/>
    </source>
</evidence>
<dbReference type="AlphaFoldDB" id="A0A1B9IYD4"/>
<sequence>MFSLYAFTLLIFSSFLTLISAKYVDLVSPSEQDLATQLDQYALTHHQEVYHFIAKTYDDRIVIQIRFENDTVGFEGYFTETPQLLEDLELVQKNIYHATVQAGLEGYSNDAVSIDTLKAYRYGTPPEGHQESKGVLCRPCRECLRDVHGLLEKKAYSRCGQFCSVGANCITPGCMRCYYTGSECRWQKSCQIY</sequence>
<dbReference type="OrthoDB" id="2562019at2759"/>
<proteinExistence type="predicted"/>
<keyword evidence="3" id="KW-1185">Reference proteome</keyword>
<dbReference type="Proteomes" id="UP000092583">
    <property type="component" value="Unassembled WGS sequence"/>
</dbReference>
<reference evidence="2 3" key="1">
    <citation type="submission" date="2013-07" db="EMBL/GenBank/DDBJ databases">
        <title>The Genome Sequence of Kwoniella mangroviensis CBS10435.</title>
        <authorList>
            <consortium name="The Broad Institute Genome Sequencing Platform"/>
            <person name="Cuomo C."/>
            <person name="Litvintseva A."/>
            <person name="Chen Y."/>
            <person name="Heitman J."/>
            <person name="Sun S."/>
            <person name="Springer D."/>
            <person name="Dromer F."/>
            <person name="Young S.K."/>
            <person name="Zeng Q."/>
            <person name="Gargeya S."/>
            <person name="Fitzgerald M."/>
            <person name="Abouelleil A."/>
            <person name="Alvarado L."/>
            <person name="Berlin A.M."/>
            <person name="Chapman S.B."/>
            <person name="Dewar J."/>
            <person name="Goldberg J."/>
            <person name="Griggs A."/>
            <person name="Gujja S."/>
            <person name="Hansen M."/>
            <person name="Howarth C."/>
            <person name="Imamovic A."/>
            <person name="Larimer J."/>
            <person name="McCowan C."/>
            <person name="Murphy C."/>
            <person name="Pearson M."/>
            <person name="Priest M."/>
            <person name="Roberts A."/>
            <person name="Saif S."/>
            <person name="Shea T."/>
            <person name="Sykes S."/>
            <person name="Wortman J."/>
            <person name="Nusbaum C."/>
            <person name="Birren B."/>
        </authorList>
    </citation>
    <scope>NUCLEOTIDE SEQUENCE [LARGE SCALE GENOMIC DNA]</scope>
    <source>
        <strain evidence="2 3">CBS 10435</strain>
    </source>
</reference>
<protein>
    <submittedName>
        <fullName evidence="2">Uncharacterized protein</fullName>
    </submittedName>
</protein>
<keyword evidence="1" id="KW-0732">Signal</keyword>
<reference evidence="3" key="2">
    <citation type="submission" date="2013-12" db="EMBL/GenBank/DDBJ databases">
        <title>Evolution of pathogenesis and genome organization in the Tremellales.</title>
        <authorList>
            <person name="Cuomo C."/>
            <person name="Litvintseva A."/>
            <person name="Heitman J."/>
            <person name="Chen Y."/>
            <person name="Sun S."/>
            <person name="Springer D."/>
            <person name="Dromer F."/>
            <person name="Young S."/>
            <person name="Zeng Q."/>
            <person name="Chapman S."/>
            <person name="Gujja S."/>
            <person name="Saif S."/>
            <person name="Birren B."/>
        </authorList>
    </citation>
    <scope>NUCLEOTIDE SEQUENCE [LARGE SCALE GENOMIC DNA]</scope>
    <source>
        <strain evidence="3">CBS 10435</strain>
    </source>
</reference>
<organism evidence="2 3">
    <name type="scientific">Kwoniella mangroviensis CBS 10435</name>
    <dbReference type="NCBI Taxonomy" id="1331196"/>
    <lineage>
        <taxon>Eukaryota</taxon>
        <taxon>Fungi</taxon>
        <taxon>Dikarya</taxon>
        <taxon>Basidiomycota</taxon>
        <taxon>Agaricomycotina</taxon>
        <taxon>Tremellomycetes</taxon>
        <taxon>Tremellales</taxon>
        <taxon>Cryptococcaceae</taxon>
        <taxon>Kwoniella</taxon>
    </lineage>
</organism>
<name>A0A1B9IYD4_9TREE</name>
<evidence type="ECO:0000313" key="3">
    <source>
        <dbReference type="Proteomes" id="UP000092583"/>
    </source>
</evidence>
<gene>
    <name evidence="2" type="ORF">L486_00164</name>
</gene>
<feature type="chain" id="PRO_5008628986" evidence="1">
    <location>
        <begin position="22"/>
        <end position="193"/>
    </location>
</feature>
<feature type="signal peptide" evidence="1">
    <location>
        <begin position="1"/>
        <end position="21"/>
    </location>
</feature>